<dbReference type="EMBL" id="JAAEDI010000013">
    <property type="protein sequence ID" value="MBR0650632.1"/>
    <property type="molecule type" value="Genomic_DNA"/>
</dbReference>
<protein>
    <recommendedName>
        <fullName evidence="4">Lipoprotein</fullName>
    </recommendedName>
</protein>
<name>A0ABS5EHX9_9PROT</name>
<keyword evidence="1" id="KW-0732">Signal</keyword>
<gene>
    <name evidence="2" type="ORF">GXW78_13230</name>
</gene>
<feature type="chain" id="PRO_5046621850" description="Lipoprotein" evidence="1">
    <location>
        <begin position="20"/>
        <end position="128"/>
    </location>
</feature>
<dbReference type="PROSITE" id="PS51257">
    <property type="entry name" value="PROKAR_LIPOPROTEIN"/>
    <property type="match status" value="1"/>
</dbReference>
<keyword evidence="3" id="KW-1185">Reference proteome</keyword>
<comment type="caution">
    <text evidence="2">The sequence shown here is derived from an EMBL/GenBank/DDBJ whole genome shotgun (WGS) entry which is preliminary data.</text>
</comment>
<organism evidence="2 3">
    <name type="scientific">Neoroseomonas terrae</name>
    <dbReference type="NCBI Taxonomy" id="424799"/>
    <lineage>
        <taxon>Bacteria</taxon>
        <taxon>Pseudomonadati</taxon>
        <taxon>Pseudomonadota</taxon>
        <taxon>Alphaproteobacteria</taxon>
        <taxon>Acetobacterales</taxon>
        <taxon>Acetobacteraceae</taxon>
        <taxon>Neoroseomonas</taxon>
    </lineage>
</organism>
<feature type="signal peptide" evidence="1">
    <location>
        <begin position="1"/>
        <end position="19"/>
    </location>
</feature>
<evidence type="ECO:0000313" key="2">
    <source>
        <dbReference type="EMBL" id="MBR0650632.1"/>
    </source>
</evidence>
<evidence type="ECO:0008006" key="4">
    <source>
        <dbReference type="Google" id="ProtNLM"/>
    </source>
</evidence>
<dbReference type="Proteomes" id="UP000698752">
    <property type="component" value="Unassembled WGS sequence"/>
</dbReference>
<dbReference type="RefSeq" id="WP_211869298.1">
    <property type="nucleotide sequence ID" value="NZ_JAAEDI010000013.1"/>
</dbReference>
<accession>A0ABS5EHX9</accession>
<reference evidence="3" key="1">
    <citation type="journal article" date="2021" name="Syst. Appl. Microbiol.">
        <title>Roseomonas hellenica sp. nov., isolated from roots of wild-growing Alkanna tinctoria.</title>
        <authorList>
            <person name="Rat A."/>
            <person name="Naranjo H.D."/>
            <person name="Lebbe L."/>
            <person name="Cnockaert M."/>
            <person name="Krigas N."/>
            <person name="Grigoriadou K."/>
            <person name="Maloupa E."/>
            <person name="Willems A."/>
        </authorList>
    </citation>
    <scope>NUCLEOTIDE SEQUENCE [LARGE SCALE GENOMIC DNA]</scope>
    <source>
        <strain evidence="3">LMG 31159</strain>
    </source>
</reference>
<evidence type="ECO:0000256" key="1">
    <source>
        <dbReference type="SAM" id="SignalP"/>
    </source>
</evidence>
<proteinExistence type="predicted"/>
<sequence length="128" mass="13412">MALRILGVGVLLAGCAASAPQGVSVSPDDYLAAIRGNTLVGSGGGNNWRIHVAEDLTRRGVVFMPRGQMAMTGRFYAGSDGVCSVAPEVRNGEARCSRMYRQGDVFEAVHGGVVESMTRIVPGNPYGL</sequence>
<evidence type="ECO:0000313" key="3">
    <source>
        <dbReference type="Proteomes" id="UP000698752"/>
    </source>
</evidence>